<name>A0A852ALK4_CALOR</name>
<dbReference type="InterPro" id="IPR036236">
    <property type="entry name" value="Znf_C2H2_sf"/>
</dbReference>
<dbReference type="PANTHER" id="PTHR24393">
    <property type="entry name" value="ZINC FINGER PROTEIN"/>
    <property type="match status" value="1"/>
</dbReference>
<comment type="similarity">
    <text evidence="2">Belongs to the krueppel C2H2-type zinc-finger protein family.</text>
</comment>
<comment type="subcellular location">
    <subcellularLocation>
        <location evidence="1">Nucleus</location>
    </subcellularLocation>
</comment>
<evidence type="ECO:0000256" key="4">
    <source>
        <dbReference type="ARBA" id="ARBA00022737"/>
    </source>
</evidence>
<comment type="caution">
    <text evidence="14">The sequence shown here is derived from an EMBL/GenBank/DDBJ whole genome shotgun (WGS) entry which is preliminary data.</text>
</comment>
<evidence type="ECO:0000256" key="5">
    <source>
        <dbReference type="ARBA" id="ARBA00022771"/>
    </source>
</evidence>
<dbReference type="FunFam" id="3.30.160.60:FF:001530">
    <property type="entry name" value="Zinc finger protein 268"/>
    <property type="match status" value="1"/>
</dbReference>
<feature type="non-terminal residue" evidence="14">
    <location>
        <position position="192"/>
    </location>
</feature>
<feature type="non-terminal residue" evidence="14">
    <location>
        <position position="1"/>
    </location>
</feature>
<protein>
    <submittedName>
        <fullName evidence="14">ZN182 protein</fullName>
    </submittedName>
</protein>
<evidence type="ECO:0000313" key="15">
    <source>
        <dbReference type="Proteomes" id="UP000603627"/>
    </source>
</evidence>
<dbReference type="Pfam" id="PF00096">
    <property type="entry name" value="zf-C2H2"/>
    <property type="match status" value="1"/>
</dbReference>
<dbReference type="EMBL" id="WBNL01002019">
    <property type="protein sequence ID" value="NXE70963.1"/>
    <property type="molecule type" value="Genomic_DNA"/>
</dbReference>
<dbReference type="FunFam" id="3.30.160.60:FF:000739">
    <property type="entry name" value="Zgc:171418 protein"/>
    <property type="match status" value="1"/>
</dbReference>
<dbReference type="InterPro" id="IPR013087">
    <property type="entry name" value="Znf_C2H2_type"/>
</dbReference>
<organism evidence="14 15">
    <name type="scientific">Calcarius ornatus</name>
    <name type="common">Chestnut-collared longspur</name>
    <dbReference type="NCBI Taxonomy" id="198940"/>
    <lineage>
        <taxon>Eukaryota</taxon>
        <taxon>Metazoa</taxon>
        <taxon>Chordata</taxon>
        <taxon>Craniata</taxon>
        <taxon>Vertebrata</taxon>
        <taxon>Euteleostomi</taxon>
        <taxon>Archelosauria</taxon>
        <taxon>Archosauria</taxon>
        <taxon>Dinosauria</taxon>
        <taxon>Saurischia</taxon>
        <taxon>Theropoda</taxon>
        <taxon>Coelurosauria</taxon>
        <taxon>Aves</taxon>
        <taxon>Neognathae</taxon>
        <taxon>Neoaves</taxon>
        <taxon>Telluraves</taxon>
        <taxon>Australaves</taxon>
        <taxon>Passeriformes</taxon>
        <taxon>Passeroidea</taxon>
        <taxon>Fringillidae</taxon>
        <taxon>Emberizinae</taxon>
        <taxon>Emberizini</taxon>
        <taxon>Calcarius</taxon>
    </lineage>
</organism>
<evidence type="ECO:0000256" key="1">
    <source>
        <dbReference type="ARBA" id="ARBA00004123"/>
    </source>
</evidence>
<feature type="domain" description="C2H2-type" evidence="13">
    <location>
        <begin position="158"/>
        <end position="185"/>
    </location>
</feature>
<evidence type="ECO:0000256" key="3">
    <source>
        <dbReference type="ARBA" id="ARBA00022723"/>
    </source>
</evidence>
<evidence type="ECO:0000256" key="7">
    <source>
        <dbReference type="ARBA" id="ARBA00023015"/>
    </source>
</evidence>
<keyword evidence="3" id="KW-0479">Metal-binding</keyword>
<dbReference type="FunFam" id="3.30.160.60:FF:000862">
    <property type="entry name" value="zinc finger protein 697"/>
    <property type="match status" value="1"/>
</dbReference>
<dbReference type="Proteomes" id="UP000603627">
    <property type="component" value="Unassembled WGS sequence"/>
</dbReference>
<evidence type="ECO:0000256" key="6">
    <source>
        <dbReference type="ARBA" id="ARBA00022833"/>
    </source>
</evidence>
<dbReference type="GO" id="GO:0005634">
    <property type="term" value="C:nucleus"/>
    <property type="evidence" value="ECO:0007669"/>
    <property type="project" value="UniProtKB-SubCell"/>
</dbReference>
<accession>A0A852ALK4</accession>
<keyword evidence="15" id="KW-1185">Reference proteome</keyword>
<evidence type="ECO:0000313" key="14">
    <source>
        <dbReference type="EMBL" id="NXE70963.1"/>
    </source>
</evidence>
<proteinExistence type="inferred from homology"/>
<evidence type="ECO:0000256" key="2">
    <source>
        <dbReference type="ARBA" id="ARBA00006991"/>
    </source>
</evidence>
<feature type="compositionally biased region" description="Basic residues" evidence="12">
    <location>
        <begin position="34"/>
        <end position="45"/>
    </location>
</feature>
<dbReference type="AlphaFoldDB" id="A0A852ALK4"/>
<keyword evidence="7" id="KW-0805">Transcription regulation</keyword>
<evidence type="ECO:0000256" key="8">
    <source>
        <dbReference type="ARBA" id="ARBA00023125"/>
    </source>
</evidence>
<evidence type="ECO:0000259" key="13">
    <source>
        <dbReference type="PROSITE" id="PS50157"/>
    </source>
</evidence>
<dbReference type="GO" id="GO:0008270">
    <property type="term" value="F:zinc ion binding"/>
    <property type="evidence" value="ECO:0007669"/>
    <property type="project" value="UniProtKB-KW"/>
</dbReference>
<dbReference type="PANTHER" id="PTHR24393:SF151">
    <property type="entry name" value="C2H2-TYPE DOMAIN-CONTAINING PROTEIN"/>
    <property type="match status" value="1"/>
</dbReference>
<reference evidence="14" key="1">
    <citation type="submission" date="2019-09" db="EMBL/GenBank/DDBJ databases">
        <title>Bird 10,000 Genomes (B10K) Project - Family phase.</title>
        <authorList>
            <person name="Zhang G."/>
        </authorList>
    </citation>
    <scope>NUCLEOTIDE SEQUENCE</scope>
    <source>
        <strain evidence="14">B10K-DU-015-28</strain>
        <tissue evidence="14">Muscle</tissue>
    </source>
</reference>
<gene>
    <name evidence="14" type="primary">Znf182_1</name>
    <name evidence="14" type="ORF">CALORN_R00012</name>
</gene>
<evidence type="ECO:0000256" key="9">
    <source>
        <dbReference type="ARBA" id="ARBA00023163"/>
    </source>
</evidence>
<keyword evidence="4" id="KW-0677">Repeat</keyword>
<dbReference type="PROSITE" id="PS50157">
    <property type="entry name" value="ZINC_FINGER_C2H2_2"/>
    <property type="match status" value="3"/>
</dbReference>
<feature type="compositionally biased region" description="Polar residues" evidence="12">
    <location>
        <begin position="1"/>
        <end position="10"/>
    </location>
</feature>
<keyword evidence="8" id="KW-0238">DNA-binding</keyword>
<dbReference type="GO" id="GO:0001228">
    <property type="term" value="F:DNA-binding transcription activator activity, RNA polymerase II-specific"/>
    <property type="evidence" value="ECO:0007669"/>
    <property type="project" value="TreeGrafter"/>
</dbReference>
<feature type="region of interest" description="Disordered" evidence="12">
    <location>
        <begin position="1"/>
        <end position="78"/>
    </location>
</feature>
<keyword evidence="10" id="KW-0539">Nucleus</keyword>
<feature type="domain" description="C2H2-type" evidence="13">
    <location>
        <begin position="79"/>
        <end position="106"/>
    </location>
</feature>
<dbReference type="SUPFAM" id="SSF57667">
    <property type="entry name" value="beta-beta-alpha zinc fingers"/>
    <property type="match status" value="2"/>
</dbReference>
<dbReference type="GO" id="GO:0000978">
    <property type="term" value="F:RNA polymerase II cis-regulatory region sequence-specific DNA binding"/>
    <property type="evidence" value="ECO:0007669"/>
    <property type="project" value="TreeGrafter"/>
</dbReference>
<dbReference type="SMART" id="SM00355">
    <property type="entry name" value="ZnF_C2H2"/>
    <property type="match status" value="3"/>
</dbReference>
<feature type="domain" description="C2H2-type" evidence="13">
    <location>
        <begin position="107"/>
        <end position="134"/>
    </location>
</feature>
<evidence type="ECO:0000256" key="10">
    <source>
        <dbReference type="ARBA" id="ARBA00023242"/>
    </source>
</evidence>
<keyword evidence="9" id="KW-0804">Transcription</keyword>
<keyword evidence="6" id="KW-0862">Zinc</keyword>
<evidence type="ECO:0000256" key="11">
    <source>
        <dbReference type="PROSITE-ProRule" id="PRU00042"/>
    </source>
</evidence>
<evidence type="ECO:0000256" key="12">
    <source>
        <dbReference type="SAM" id="MobiDB-lite"/>
    </source>
</evidence>
<sequence length="192" mass="21315">QELSMESSQEPLAEAVLSGPAAQGEAPGEEKPRRCLSRRGCKRRARGAEGERASPGHGGAPSSELGLHGQRQGGEEKPHKCSECGKSFRWKCKLIDHCTVHTRERPYSCGVCGKSFMWRSNLIKHCKSHTEQQGKKPTLGQRSKLGVHEQLQDGEKPHKCSECGKSFRWRSCLIIHQRIHTRGQLGSEGEKP</sequence>
<keyword evidence="5 11" id="KW-0863">Zinc-finger</keyword>
<dbReference type="Gene3D" id="3.30.160.60">
    <property type="entry name" value="Classic Zinc Finger"/>
    <property type="match status" value="3"/>
</dbReference>
<dbReference type="PROSITE" id="PS00028">
    <property type="entry name" value="ZINC_FINGER_C2H2_1"/>
    <property type="match status" value="3"/>
</dbReference>